<protein>
    <submittedName>
        <fullName evidence="4">Kelch-like family member 7</fullName>
    </submittedName>
</protein>
<dbReference type="InterPro" id="IPR017096">
    <property type="entry name" value="BTB-kelch_protein"/>
</dbReference>
<keyword evidence="1" id="KW-0880">Kelch repeat</keyword>
<dbReference type="Pfam" id="PF00651">
    <property type="entry name" value="BTB"/>
    <property type="match status" value="1"/>
</dbReference>
<dbReference type="SUPFAM" id="SSF117281">
    <property type="entry name" value="Kelch motif"/>
    <property type="match status" value="1"/>
</dbReference>
<dbReference type="InterPro" id="IPR011705">
    <property type="entry name" value="BACK"/>
</dbReference>
<dbReference type="SMART" id="SM00225">
    <property type="entry name" value="BTB"/>
    <property type="match status" value="1"/>
</dbReference>
<evidence type="ECO:0000259" key="3">
    <source>
        <dbReference type="PROSITE" id="PS50097"/>
    </source>
</evidence>
<dbReference type="PANTHER" id="PTHR24412">
    <property type="entry name" value="KELCH PROTEIN"/>
    <property type="match status" value="1"/>
</dbReference>
<proteinExistence type="predicted"/>
<evidence type="ECO:0000313" key="4">
    <source>
        <dbReference type="EMBL" id="SBP13615.1"/>
    </source>
</evidence>
<organism evidence="4">
    <name type="scientific">Iconisemion striatum</name>
    <dbReference type="NCBI Taxonomy" id="60296"/>
    <lineage>
        <taxon>Eukaryota</taxon>
        <taxon>Metazoa</taxon>
        <taxon>Chordata</taxon>
        <taxon>Craniata</taxon>
        <taxon>Vertebrata</taxon>
        <taxon>Euteleostomi</taxon>
        <taxon>Actinopterygii</taxon>
        <taxon>Neopterygii</taxon>
        <taxon>Teleostei</taxon>
        <taxon>Neoteleostei</taxon>
        <taxon>Acanthomorphata</taxon>
        <taxon>Ovalentaria</taxon>
        <taxon>Atherinomorphae</taxon>
        <taxon>Cyprinodontiformes</taxon>
        <taxon>Nothobranchiidae</taxon>
        <taxon>Iconisemion</taxon>
    </lineage>
</organism>
<reference evidence="4" key="2">
    <citation type="submission" date="2016-06" db="EMBL/GenBank/DDBJ databases">
        <title>The genome of a short-lived fish provides insights into sex chromosome evolution and the genetic control of aging.</title>
        <authorList>
            <person name="Reichwald K."/>
            <person name="Felder M."/>
            <person name="Petzold A."/>
            <person name="Koch P."/>
            <person name="Groth M."/>
            <person name="Platzer M."/>
        </authorList>
    </citation>
    <scope>NUCLEOTIDE SEQUENCE</scope>
    <source>
        <tissue evidence="4">Brain</tissue>
    </source>
</reference>
<dbReference type="InterPro" id="IPR011333">
    <property type="entry name" value="SKP1/BTB/POZ_sf"/>
</dbReference>
<dbReference type="EMBL" id="HADW01012215">
    <property type="protein sequence ID" value="SBP13615.1"/>
    <property type="molecule type" value="Transcribed_RNA"/>
</dbReference>
<evidence type="ECO:0000256" key="2">
    <source>
        <dbReference type="ARBA" id="ARBA00022737"/>
    </source>
</evidence>
<dbReference type="SMART" id="SM00875">
    <property type="entry name" value="BACK"/>
    <property type="match status" value="1"/>
</dbReference>
<dbReference type="InterPro" id="IPR015915">
    <property type="entry name" value="Kelch-typ_b-propeller"/>
</dbReference>
<evidence type="ECO:0000256" key="1">
    <source>
        <dbReference type="ARBA" id="ARBA00022441"/>
    </source>
</evidence>
<dbReference type="FunFam" id="1.25.40.420:FF:000001">
    <property type="entry name" value="Kelch-like family member 12"/>
    <property type="match status" value="1"/>
</dbReference>
<dbReference type="PIRSF" id="PIRSF037037">
    <property type="entry name" value="Kelch-like_protein_gigaxonin"/>
    <property type="match status" value="1"/>
</dbReference>
<gene>
    <name evidence="4" type="primary">KLHL7</name>
</gene>
<reference evidence="4" key="1">
    <citation type="submission" date="2016-05" db="EMBL/GenBank/DDBJ databases">
        <authorList>
            <person name="Lavstsen T."/>
            <person name="Jespersen J.S."/>
        </authorList>
    </citation>
    <scope>NUCLEOTIDE SEQUENCE</scope>
    <source>
        <tissue evidence="4">Brain</tissue>
    </source>
</reference>
<dbReference type="SUPFAM" id="SSF54695">
    <property type="entry name" value="POZ domain"/>
    <property type="match status" value="1"/>
</dbReference>
<accession>A0A1A7X6U1</accession>
<dbReference type="InterPro" id="IPR000210">
    <property type="entry name" value="BTB/POZ_dom"/>
</dbReference>
<dbReference type="Pfam" id="PF24681">
    <property type="entry name" value="Kelch_KLHDC2_KLHL20_DRC7"/>
    <property type="match status" value="1"/>
</dbReference>
<dbReference type="SMART" id="SM00612">
    <property type="entry name" value="Kelch"/>
    <property type="match status" value="4"/>
</dbReference>
<dbReference type="PANTHER" id="PTHR24412:SF435">
    <property type="entry name" value="KELCH-LIKE PROTEIN 7"/>
    <property type="match status" value="1"/>
</dbReference>
<dbReference type="InterPro" id="IPR006652">
    <property type="entry name" value="Kelch_1"/>
</dbReference>
<sequence>GRYVCVEMASQVKSPVSTETGEVGDASLVVPKAYDAMRQKNLLCDVVLEVQGRLFPAHRLVLAAASHFFFLMFTTDMKESACATVELKQVEPEVVEQLIEYIYTKRISVNMSNVQSMLLAADMFLMDPVKVTCVAFLKGHLNASNCLGMSTLADLTHSSELATIAEKYVLRCFSQVIKSDEFLELDVTRLTSLLQKDKVVVSAEEEVYTAALAWLKHDLSNRQRFLADVLSCVRFPLMSRTFLSNTVHAEPLVQNDAECLRMVINGMRYHMLLRERCRDLAEMSRPRCVRRMPLIAMLKGSVPSLFHFFNPKNSTWTCSSSTFGTRLNAAVVYCDGLVYILGGSSFTSPMKSITCYSIQQDHQFSRSGLPTPCDSLAACVAQGNIYVSGGVTREDGRILDFLYCFNTKTNSWQTQPNMLKARCCHRSVEVDGLIYVCGGLTCNGRSRVVTNKCEVYDPSTQQWRVLCPMTHPRKDHGLVVVKDRIYAIGGEGQRGFVKSMEYYDMGSNEWHGAPPLPYPMVARCAAVGNTIFVLAGRSQTMELQNVLQFHTEKNKWVCSFSLKPFPFRDALICVVD</sequence>
<dbReference type="Pfam" id="PF07707">
    <property type="entry name" value="BACK"/>
    <property type="match status" value="1"/>
</dbReference>
<dbReference type="Gene3D" id="2.120.10.80">
    <property type="entry name" value="Kelch-type beta propeller"/>
    <property type="match status" value="1"/>
</dbReference>
<dbReference type="AlphaFoldDB" id="A0A1A7X6U1"/>
<dbReference type="Pfam" id="PF01344">
    <property type="entry name" value="Kelch_1"/>
    <property type="match status" value="1"/>
</dbReference>
<dbReference type="PROSITE" id="PS50097">
    <property type="entry name" value="BTB"/>
    <property type="match status" value="1"/>
</dbReference>
<name>A0A1A7X6U1_9TELE</name>
<feature type="domain" description="BTB" evidence="3">
    <location>
        <begin position="44"/>
        <end position="111"/>
    </location>
</feature>
<dbReference type="Gene3D" id="1.25.40.420">
    <property type="match status" value="1"/>
</dbReference>
<feature type="non-terminal residue" evidence="4">
    <location>
        <position position="1"/>
    </location>
</feature>
<keyword evidence="2" id="KW-0677">Repeat</keyword>
<dbReference type="Gene3D" id="3.30.710.10">
    <property type="entry name" value="Potassium Channel Kv1.1, Chain A"/>
    <property type="match status" value="1"/>
</dbReference>